<dbReference type="EMBL" id="DS999411">
    <property type="protein sequence ID" value="EED36957.1"/>
    <property type="molecule type" value="Genomic_DNA"/>
</dbReference>
<organism evidence="1 2">
    <name type="scientific">Luminiphilus syltensis NOR5-1B</name>
    <dbReference type="NCBI Taxonomy" id="565045"/>
    <lineage>
        <taxon>Bacteria</taxon>
        <taxon>Pseudomonadati</taxon>
        <taxon>Pseudomonadota</taxon>
        <taxon>Gammaproteobacteria</taxon>
        <taxon>Cellvibrionales</taxon>
        <taxon>Halieaceae</taxon>
        <taxon>Luminiphilus</taxon>
    </lineage>
</organism>
<name>B8KV03_9GAMM</name>
<evidence type="ECO:0000313" key="1">
    <source>
        <dbReference type="EMBL" id="EED36957.1"/>
    </source>
</evidence>
<proteinExistence type="predicted"/>
<gene>
    <name evidence="1" type="ORF">NOR51B_2910</name>
</gene>
<protein>
    <submittedName>
        <fullName evidence="1">Uncharacterized protein</fullName>
    </submittedName>
</protein>
<accession>B8KV03</accession>
<sequence>MASGWLEMIERMNLQGFTLWAIPKGFTDPATGRSLQVDEIFLRS</sequence>
<dbReference type="AlphaFoldDB" id="B8KV03"/>
<evidence type="ECO:0000313" key="2">
    <source>
        <dbReference type="Proteomes" id="UP000004699"/>
    </source>
</evidence>
<dbReference type="HOGENOM" id="CLU_3218264_0_0_6"/>
<dbReference type="Proteomes" id="UP000004699">
    <property type="component" value="Unassembled WGS sequence"/>
</dbReference>
<reference evidence="2" key="1">
    <citation type="journal article" date="2013" name="BMC Microbiol.">
        <title>Taxonomy and evolution of bacteriochlorophyll a-containing members of the OM60/NOR5 clade of marine gammaproteobacteria: description of Luminiphilus syltensis gen. nov., sp. nov., reclassification of Haliea rubra as Pseudohaliea rubra gen. nov., comb. nov., and emendation of Chromatocurvus halotolerans.</title>
        <authorList>
            <person name="Spring S."/>
            <person name="Riedel T."/>
            <person name="Sproer C."/>
            <person name="Yan S."/>
            <person name="Harder J."/>
            <person name="Fuchs B.M."/>
        </authorList>
    </citation>
    <scope>NUCLEOTIDE SEQUENCE [LARGE SCALE GENOMIC DNA]</scope>
    <source>
        <strain evidence="2">NOR51-B</strain>
    </source>
</reference>
<keyword evidence="2" id="KW-1185">Reference proteome</keyword>